<dbReference type="GO" id="GO:0005337">
    <property type="term" value="F:nucleoside transmembrane transporter activity"/>
    <property type="evidence" value="ECO:0007669"/>
    <property type="project" value="InterPro"/>
</dbReference>
<comment type="subcellular location">
    <subcellularLocation>
        <location evidence="1">Membrane</location>
        <topology evidence="1">Multi-pass membrane protein</topology>
    </subcellularLocation>
</comment>
<proteinExistence type="inferred from homology"/>
<dbReference type="PRINTS" id="PR01130">
    <property type="entry name" value="DERENTRNSPRT"/>
</dbReference>
<feature type="transmembrane region" description="Helical" evidence="7">
    <location>
        <begin position="45"/>
        <end position="65"/>
    </location>
</feature>
<protein>
    <submittedName>
        <fullName evidence="9">Uncharacterized protein</fullName>
    </submittedName>
</protein>
<keyword evidence="3" id="KW-0813">Transport</keyword>
<evidence type="ECO:0000256" key="1">
    <source>
        <dbReference type="ARBA" id="ARBA00004141"/>
    </source>
</evidence>
<dbReference type="GO" id="GO:0005886">
    <property type="term" value="C:plasma membrane"/>
    <property type="evidence" value="ECO:0007669"/>
    <property type="project" value="TreeGrafter"/>
</dbReference>
<name>A0A914WMQ5_9BILA</name>
<evidence type="ECO:0000313" key="8">
    <source>
        <dbReference type="Proteomes" id="UP000887566"/>
    </source>
</evidence>
<feature type="transmembrane region" description="Helical" evidence="7">
    <location>
        <begin position="174"/>
        <end position="194"/>
    </location>
</feature>
<dbReference type="Proteomes" id="UP000887566">
    <property type="component" value="Unplaced"/>
</dbReference>
<organism evidence="8 9">
    <name type="scientific">Plectus sambesii</name>
    <dbReference type="NCBI Taxonomy" id="2011161"/>
    <lineage>
        <taxon>Eukaryota</taxon>
        <taxon>Metazoa</taxon>
        <taxon>Ecdysozoa</taxon>
        <taxon>Nematoda</taxon>
        <taxon>Chromadorea</taxon>
        <taxon>Plectida</taxon>
        <taxon>Plectina</taxon>
        <taxon>Plectoidea</taxon>
        <taxon>Plectidae</taxon>
        <taxon>Plectus</taxon>
    </lineage>
</organism>
<feature type="transmembrane region" description="Helical" evidence="7">
    <location>
        <begin position="206"/>
        <end position="228"/>
    </location>
</feature>
<feature type="transmembrane region" description="Helical" evidence="7">
    <location>
        <begin position="141"/>
        <end position="162"/>
    </location>
</feature>
<keyword evidence="4 7" id="KW-0812">Transmembrane</keyword>
<evidence type="ECO:0000256" key="6">
    <source>
        <dbReference type="ARBA" id="ARBA00023136"/>
    </source>
</evidence>
<dbReference type="InterPro" id="IPR002259">
    <property type="entry name" value="Eqnu_transpt"/>
</dbReference>
<evidence type="ECO:0000256" key="3">
    <source>
        <dbReference type="ARBA" id="ARBA00022448"/>
    </source>
</evidence>
<dbReference type="WBParaSite" id="PSAMB.scaffold4310size15037.g24045.t1">
    <property type="protein sequence ID" value="PSAMB.scaffold4310size15037.g24045.t1"/>
    <property type="gene ID" value="PSAMB.scaffold4310size15037.g24045"/>
</dbReference>
<dbReference type="InterPro" id="IPR036259">
    <property type="entry name" value="MFS_trans_sf"/>
</dbReference>
<evidence type="ECO:0000256" key="7">
    <source>
        <dbReference type="SAM" id="Phobius"/>
    </source>
</evidence>
<evidence type="ECO:0000256" key="2">
    <source>
        <dbReference type="ARBA" id="ARBA00007965"/>
    </source>
</evidence>
<keyword evidence="6 7" id="KW-0472">Membrane</keyword>
<evidence type="ECO:0000313" key="9">
    <source>
        <dbReference type="WBParaSite" id="PSAMB.scaffold4310size15037.g24045.t1"/>
    </source>
</evidence>
<feature type="transmembrane region" description="Helical" evidence="7">
    <location>
        <begin position="240"/>
        <end position="263"/>
    </location>
</feature>
<dbReference type="PANTHER" id="PTHR10332">
    <property type="entry name" value="EQUILIBRATIVE NUCLEOSIDE TRANSPORTER"/>
    <property type="match status" value="1"/>
</dbReference>
<sequence>MGLAARFRADLMQSVILGQAVAGVLVSLGSIASQALTPDPILNGLVYFICAAVWTGISQLTYWILVRTRFAHEMAVAAAEPNVLDEDDEPLLGDENDFPGYGGEDDDYDWTRPLQLRQSDLTEAPLLERLGAVFSEIKTEALAIVICYITTLSLFPSLTSLVVSTSTNDSWRKYFIPVACFLVFNVGDATGRLLSKWIRYPRSGKGLLAAVLVRILFIPLLFLCNVQPRYHTSTLFDSDAIFLILIASLAVSNGLIVSLASMYGAERANATIKELTGSVLSAVIAIGVLIGSLLSLLFVNLV</sequence>
<dbReference type="Pfam" id="PF01733">
    <property type="entry name" value="Nucleoside_tran"/>
    <property type="match status" value="1"/>
</dbReference>
<evidence type="ECO:0000256" key="4">
    <source>
        <dbReference type="ARBA" id="ARBA00022692"/>
    </source>
</evidence>
<reference evidence="9" key="1">
    <citation type="submission" date="2022-11" db="UniProtKB">
        <authorList>
            <consortium name="WormBaseParasite"/>
        </authorList>
    </citation>
    <scope>IDENTIFICATION</scope>
</reference>
<evidence type="ECO:0000256" key="5">
    <source>
        <dbReference type="ARBA" id="ARBA00022989"/>
    </source>
</evidence>
<accession>A0A914WMQ5</accession>
<keyword evidence="8" id="KW-1185">Reference proteome</keyword>
<dbReference type="SUPFAM" id="SSF103473">
    <property type="entry name" value="MFS general substrate transporter"/>
    <property type="match status" value="1"/>
</dbReference>
<feature type="transmembrane region" description="Helical" evidence="7">
    <location>
        <begin position="275"/>
        <end position="299"/>
    </location>
</feature>
<keyword evidence="5 7" id="KW-1133">Transmembrane helix</keyword>
<dbReference type="AlphaFoldDB" id="A0A914WMQ5"/>
<dbReference type="PANTHER" id="PTHR10332:SF88">
    <property type="entry name" value="EQUILIBRATIVE NUCLEOSIDE TRANSPORTER 1, ISOFORM A"/>
    <property type="match status" value="1"/>
</dbReference>
<comment type="similarity">
    <text evidence="2">Belongs to the SLC29A/ENT transporter (TC 2.A.57) family.</text>
</comment>